<name>A0ABY3SV40_9VIRU</name>
<evidence type="ECO:0000313" key="2">
    <source>
        <dbReference type="Proteomes" id="UP001058652"/>
    </source>
</evidence>
<sequence length="372" mass="41975">MNLGVVAIDDTQVPDYLYPLESNQCIDEVNKFDQDNALTIQQESRNVSRLNGGEFMGTSNERYFVNYYPNWIKSSMSHHPGALSSIPSVGTVATAVLARSNPSKPYVSVPNFLYELKDLPGMIRDIGRLRLQARNLGSAGLQGIHPKVAANHYLAYQMGWKPLISDLRRLLDFQAKVDKKLHELENLYNKGGLQRRVRSPEWEAQSGSRTRQSSTAIISISAEEQVLTKVERWGTVRWYPANRPDSRYSSKELAALARRLTFGLNGISAKQVWDAIPWTWLIGWFSNVDEFLQAHSNTIPLVHSTPCIMTKQSTTFDWSRRDVKFHITGGEGRGFYTTKSRVISSGSLSATIPFLNGRQLSILSALIIQRKR</sequence>
<proteinExistence type="predicted"/>
<evidence type="ECO:0000313" key="1">
    <source>
        <dbReference type="EMBL" id="UJQ85062.1"/>
    </source>
</evidence>
<reference evidence="1" key="2">
    <citation type="journal article" date="2022" name="Nat. Microbiol.">
        <title>RNA viromes from terrestrial sites across China expand environmental viral diversity.</title>
        <authorList>
            <person name="Chiapello M."/>
            <person name="Rodriguez-Romero J."/>
            <person name="Ayllon M.A."/>
            <person name="Turina M."/>
        </authorList>
    </citation>
    <scope>NUCLEOTIDE SEQUENCE</scope>
    <source>
        <strain evidence="1">S48-k141_148630</strain>
    </source>
</reference>
<organism evidence="1 2">
    <name type="scientific">Leviviridae sp</name>
    <dbReference type="NCBI Taxonomy" id="2027243"/>
    <lineage>
        <taxon>Viruses</taxon>
        <taxon>Riboviria</taxon>
        <taxon>Orthornavirae</taxon>
        <taxon>Lenarviricota</taxon>
        <taxon>Leviviricetes</taxon>
        <taxon>Norzivirales</taxon>
        <taxon>Fiersviridae</taxon>
    </lineage>
</organism>
<dbReference type="EMBL" id="MZ679537">
    <property type="protein sequence ID" value="UJQ85062.1"/>
    <property type="molecule type" value="Genomic_RNA"/>
</dbReference>
<keyword evidence="2" id="KW-1185">Reference proteome</keyword>
<protein>
    <submittedName>
        <fullName evidence="1">Maturation protein</fullName>
    </submittedName>
</protein>
<accession>A0ABY3SV40</accession>
<reference evidence="1" key="1">
    <citation type="submission" date="2021-05" db="EMBL/GenBank/DDBJ databases">
        <authorList>
            <person name="Chen Y.-M."/>
            <person name="Zhang Y.-Z."/>
        </authorList>
    </citation>
    <scope>NUCLEOTIDE SEQUENCE</scope>
    <source>
        <strain evidence="1">S48-k141_148630</strain>
    </source>
</reference>
<dbReference type="Proteomes" id="UP001058652">
    <property type="component" value="Segment"/>
</dbReference>